<keyword evidence="3" id="KW-1185">Reference proteome</keyword>
<dbReference type="eggNOG" id="ENOG502ZZ9D">
    <property type="taxonomic scope" value="Bacteria"/>
</dbReference>
<dbReference type="STRING" id="100884.GCA_000269565_01685"/>
<accession>E7G5H8</accession>
<comment type="caution">
    <text evidence="2">The sequence shown here is derived from an EMBL/GenBank/DDBJ whole genome shotgun (WGS) entry which is preliminary data.</text>
</comment>
<evidence type="ECO:0008006" key="4">
    <source>
        <dbReference type="Google" id="ProtNLM"/>
    </source>
</evidence>
<dbReference type="RefSeq" id="WP_008787144.1">
    <property type="nucleotide sequence ID" value="NZ_AKCB01000001.1"/>
</dbReference>
<dbReference type="Proteomes" id="UP000003157">
    <property type="component" value="Unassembled WGS sequence"/>
</dbReference>
<organism evidence="2 3">
    <name type="scientific">Coprobacillus cateniformis</name>
    <dbReference type="NCBI Taxonomy" id="100884"/>
    <lineage>
        <taxon>Bacteria</taxon>
        <taxon>Bacillati</taxon>
        <taxon>Bacillota</taxon>
        <taxon>Erysipelotrichia</taxon>
        <taxon>Erysipelotrichales</taxon>
        <taxon>Coprobacillaceae</taxon>
        <taxon>Coprobacillus</taxon>
    </lineage>
</organism>
<evidence type="ECO:0000313" key="3">
    <source>
        <dbReference type="Proteomes" id="UP000003157"/>
    </source>
</evidence>
<evidence type="ECO:0000256" key="1">
    <source>
        <dbReference type="SAM" id="SignalP"/>
    </source>
</evidence>
<evidence type="ECO:0000313" key="2">
    <source>
        <dbReference type="EMBL" id="EFW06479.1"/>
    </source>
</evidence>
<protein>
    <recommendedName>
        <fullName evidence="4">WG repeat-containing protein</fullName>
    </recommendedName>
</protein>
<sequence>MKKLLVLVLAMMLLVGCSQQKKDTTFMVTRDNTLYALYNQNGERLTEYSYKTFEEVSGIGYIVTDANDQKGVISDKGDEIIKPGTYETLEAVDEMLYATKKVEVKKEKKDDKDKKEEKQTTPTQTFIKNNLYVLNNKGEVLYSADEKTGIMKSGLPIILKDNTYIVLYHNGEILYNDIQIVRYANQYKNSTSVILGLEKNENYYYFDKQDEKNNIELTINEKGTFQFLAQNDKGVVLNDEATKSMIYIDFEHKKYYQNTIAIKEASFDSTGNIVLTNDNKTFVYEVGKAPVLMTSYYMSAYTYVARSTDIYGPHHIFKDGKSTGDFENCQLYPVAYHVYYEIFPVYIRDKGYQYYNFDNKKVIDKTFLAAEPFDANGRAIVKSKEEGYSLIDETGKVLTKDVYNQIKYIGSSYYAVYNENGTFGILDKDAGEIFPMEYTSLPTEAIVNYDSHDYLILGKNGRSFVYDIEDEMKEIFSHEGSVTLSEKGYFKVDNQYFTFEGEEIK</sequence>
<dbReference type="AlphaFoldDB" id="E7G5H8"/>
<dbReference type="OrthoDB" id="1654251at2"/>
<feature type="signal peptide" evidence="1">
    <location>
        <begin position="1"/>
        <end position="21"/>
    </location>
</feature>
<name>E7G5H8_9FIRM</name>
<keyword evidence="1" id="KW-0732">Signal</keyword>
<dbReference type="HOGENOM" id="CLU_577102_0_0_9"/>
<dbReference type="PROSITE" id="PS51257">
    <property type="entry name" value="PROKAR_LIPOPROTEIN"/>
    <property type="match status" value="1"/>
</dbReference>
<dbReference type="GeneID" id="78229555"/>
<feature type="chain" id="PRO_5038594536" description="WG repeat-containing protein" evidence="1">
    <location>
        <begin position="22"/>
        <end position="505"/>
    </location>
</feature>
<dbReference type="EMBL" id="ADKX01000001">
    <property type="protein sequence ID" value="EFW06479.1"/>
    <property type="molecule type" value="Genomic_DNA"/>
</dbReference>
<gene>
    <name evidence="2" type="ORF">HMPREF9488_00016</name>
</gene>
<reference evidence="2 3" key="1">
    <citation type="submission" date="2010-12" db="EMBL/GenBank/DDBJ databases">
        <title>The Genome Sequence of Coprobacillus sp. strain 29_1.</title>
        <authorList>
            <consortium name="The Broad Institute Genome Sequencing Platform"/>
            <person name="Earl A."/>
            <person name="Ward D."/>
            <person name="Feldgarden M."/>
            <person name="Gevers D."/>
            <person name="Daigneault M."/>
            <person name="Sibley C.D."/>
            <person name="White A."/>
            <person name="Strauss J."/>
            <person name="Allen-Vercoe E."/>
            <person name="Young S.K."/>
            <person name="Zeng Q."/>
            <person name="Gargeya S."/>
            <person name="Fitzgerald M."/>
            <person name="Haas B."/>
            <person name="Abouelleil A."/>
            <person name="Alvarado L."/>
            <person name="Arachchi H.M."/>
            <person name="Berlin A."/>
            <person name="Brown A."/>
            <person name="Chapman S.B."/>
            <person name="Chen Z."/>
            <person name="Dunbar C."/>
            <person name="Freedman E."/>
            <person name="Gearin G."/>
            <person name="Gellesch M."/>
            <person name="Goldberg J."/>
            <person name="Griggs A."/>
            <person name="Gujja S."/>
            <person name="Heilman E."/>
            <person name="Heiman D."/>
            <person name="Howarth C."/>
            <person name="Larson L."/>
            <person name="Lui A."/>
            <person name="MacDonald P.J.P."/>
            <person name="Mehta T."/>
            <person name="Montmayeur A."/>
            <person name="Murphy C."/>
            <person name="Neiman D."/>
            <person name="Pearson M."/>
            <person name="Priest M."/>
            <person name="Roberts A."/>
            <person name="Saif S."/>
            <person name="Shea T."/>
            <person name="Shenoy N."/>
            <person name="Sisk P."/>
            <person name="Stolte C."/>
            <person name="Sykes S."/>
            <person name="White J."/>
            <person name="Yandava C."/>
            <person name="Nusbaum C."/>
            <person name="Birren B."/>
        </authorList>
    </citation>
    <scope>NUCLEOTIDE SEQUENCE [LARGE SCALE GENOMIC DNA]</scope>
    <source>
        <strain evidence="2 3">29_1</strain>
    </source>
</reference>
<proteinExistence type="predicted"/>